<organism evidence="1 2">
    <name type="scientific">Mycolicibacterium fallax</name>
    <name type="common">Mycobacterium fallax</name>
    <dbReference type="NCBI Taxonomy" id="1793"/>
    <lineage>
        <taxon>Bacteria</taxon>
        <taxon>Bacillati</taxon>
        <taxon>Actinomycetota</taxon>
        <taxon>Actinomycetes</taxon>
        <taxon>Mycobacteriales</taxon>
        <taxon>Mycobacteriaceae</taxon>
        <taxon>Mycolicibacterium</taxon>
    </lineage>
</organism>
<proteinExistence type="predicted"/>
<evidence type="ECO:0000313" key="1">
    <source>
        <dbReference type="EMBL" id="ORV07556.1"/>
    </source>
</evidence>
<evidence type="ECO:0000313" key="2">
    <source>
        <dbReference type="Proteomes" id="UP000193484"/>
    </source>
</evidence>
<dbReference type="Proteomes" id="UP000193484">
    <property type="component" value="Unassembled WGS sequence"/>
</dbReference>
<dbReference type="AlphaFoldDB" id="A0A1X1RJA9"/>
<reference evidence="1 2" key="1">
    <citation type="submission" date="2016-01" db="EMBL/GenBank/DDBJ databases">
        <title>The new phylogeny of the genus Mycobacterium.</title>
        <authorList>
            <person name="Tarcisio F."/>
            <person name="Conor M."/>
            <person name="Antonella G."/>
            <person name="Elisabetta G."/>
            <person name="Giulia F.S."/>
            <person name="Sara T."/>
            <person name="Anna F."/>
            <person name="Clotilde B."/>
            <person name="Roberto B."/>
            <person name="Veronica D.S."/>
            <person name="Fabio R."/>
            <person name="Monica P."/>
            <person name="Olivier J."/>
            <person name="Enrico T."/>
            <person name="Nicola S."/>
        </authorList>
    </citation>
    <scope>NUCLEOTIDE SEQUENCE [LARGE SCALE GENOMIC DNA]</scope>
    <source>
        <strain evidence="1 2">DSM 44179</strain>
    </source>
</reference>
<sequence>MRGRAAPGQAETVKASVAAVPHNHETADIAALALTLVGAFSIVQEGVDNLAQMYVSRRAKGLERFLADQNAISRMRDNQRPRLVLDIAADLECPSDLSMFTDVFYRVKKTRDAISHAAQLSSIDTDTLSLTQTIWVQANDIERAPVTVTRAELRVRIADARWLDQHIRYVLRGGGGLTTAIYLGERPIAVCEPPRDPKDWDGTSFVFLDEEPREG</sequence>
<comment type="caution">
    <text evidence="1">The sequence shown here is derived from an EMBL/GenBank/DDBJ whole genome shotgun (WGS) entry which is preliminary data.</text>
</comment>
<name>A0A1X1RJA9_MYCFA</name>
<dbReference type="EMBL" id="LQOJ01000019">
    <property type="protein sequence ID" value="ORV07556.1"/>
    <property type="molecule type" value="Genomic_DNA"/>
</dbReference>
<gene>
    <name evidence="1" type="ORF">AWC04_03850</name>
</gene>
<accession>A0A1X1RJA9</accession>
<keyword evidence="2" id="KW-1185">Reference proteome</keyword>
<protein>
    <submittedName>
        <fullName evidence="1">Uncharacterized protein</fullName>
    </submittedName>
</protein>